<evidence type="ECO:0000313" key="1">
    <source>
        <dbReference type="EMBL" id="OMO83940.1"/>
    </source>
</evidence>
<name>A0A1R3IN19_COCAP</name>
<dbReference type="Gramene" id="OMO83940">
    <property type="protein sequence ID" value="OMO83940"/>
    <property type="gene ID" value="CCACVL1_11078"/>
</dbReference>
<sequence length="39" mass="3914">MAVLSSMNSSLPRTVAAVSLLPTSGPTPLSLDSMALALI</sequence>
<dbReference type="Proteomes" id="UP000188268">
    <property type="component" value="Unassembled WGS sequence"/>
</dbReference>
<evidence type="ECO:0000313" key="2">
    <source>
        <dbReference type="Proteomes" id="UP000188268"/>
    </source>
</evidence>
<accession>A0A1R3IN19</accession>
<comment type="caution">
    <text evidence="1">The sequence shown here is derived from an EMBL/GenBank/DDBJ whole genome shotgun (WGS) entry which is preliminary data.</text>
</comment>
<protein>
    <submittedName>
        <fullName evidence="1">Uncharacterized protein</fullName>
    </submittedName>
</protein>
<proteinExistence type="predicted"/>
<keyword evidence="2" id="KW-1185">Reference proteome</keyword>
<dbReference type="EMBL" id="AWWV01009800">
    <property type="protein sequence ID" value="OMO83940.1"/>
    <property type="molecule type" value="Genomic_DNA"/>
</dbReference>
<organism evidence="1 2">
    <name type="scientific">Corchorus capsularis</name>
    <name type="common">Jute</name>
    <dbReference type="NCBI Taxonomy" id="210143"/>
    <lineage>
        <taxon>Eukaryota</taxon>
        <taxon>Viridiplantae</taxon>
        <taxon>Streptophyta</taxon>
        <taxon>Embryophyta</taxon>
        <taxon>Tracheophyta</taxon>
        <taxon>Spermatophyta</taxon>
        <taxon>Magnoliopsida</taxon>
        <taxon>eudicotyledons</taxon>
        <taxon>Gunneridae</taxon>
        <taxon>Pentapetalae</taxon>
        <taxon>rosids</taxon>
        <taxon>malvids</taxon>
        <taxon>Malvales</taxon>
        <taxon>Malvaceae</taxon>
        <taxon>Grewioideae</taxon>
        <taxon>Apeibeae</taxon>
        <taxon>Corchorus</taxon>
    </lineage>
</organism>
<reference evidence="1 2" key="1">
    <citation type="submission" date="2013-09" db="EMBL/GenBank/DDBJ databases">
        <title>Corchorus capsularis genome sequencing.</title>
        <authorList>
            <person name="Alam M."/>
            <person name="Haque M.S."/>
            <person name="Islam M.S."/>
            <person name="Emdad E.M."/>
            <person name="Islam M.M."/>
            <person name="Ahmed B."/>
            <person name="Halim A."/>
            <person name="Hossen Q.M.M."/>
            <person name="Hossain M.Z."/>
            <person name="Ahmed R."/>
            <person name="Khan M.M."/>
            <person name="Islam R."/>
            <person name="Rashid M.M."/>
            <person name="Khan S.A."/>
            <person name="Rahman M.S."/>
            <person name="Alam M."/>
        </authorList>
    </citation>
    <scope>NUCLEOTIDE SEQUENCE [LARGE SCALE GENOMIC DNA]</scope>
    <source>
        <strain evidence="2">cv. CVL-1</strain>
        <tissue evidence="1">Whole seedling</tissue>
    </source>
</reference>
<gene>
    <name evidence="1" type="ORF">CCACVL1_11078</name>
</gene>
<dbReference type="AlphaFoldDB" id="A0A1R3IN19"/>